<dbReference type="Proteomes" id="UP001140949">
    <property type="component" value="Unassembled WGS sequence"/>
</dbReference>
<dbReference type="EMBL" id="JANAVB010034218">
    <property type="protein sequence ID" value="KAJ6807090.1"/>
    <property type="molecule type" value="Genomic_DNA"/>
</dbReference>
<gene>
    <name evidence="10" type="ORF">M6B38_173385</name>
</gene>
<feature type="region of interest" description="Disordered" evidence="8">
    <location>
        <begin position="1414"/>
        <end position="1556"/>
    </location>
</feature>
<feature type="compositionally biased region" description="Polar residues" evidence="8">
    <location>
        <begin position="1866"/>
        <end position="1878"/>
    </location>
</feature>
<evidence type="ECO:0000256" key="8">
    <source>
        <dbReference type="SAM" id="MobiDB-lite"/>
    </source>
</evidence>
<dbReference type="Pfam" id="PF11523">
    <property type="entry name" value="DUF3223"/>
    <property type="match status" value="1"/>
</dbReference>
<dbReference type="SMART" id="SM00663">
    <property type="entry name" value="RPOLA_N"/>
    <property type="match status" value="1"/>
</dbReference>
<feature type="domain" description="RNA polymerase N-terminal" evidence="9">
    <location>
        <begin position="208"/>
        <end position="506"/>
    </location>
</feature>
<feature type="compositionally biased region" description="Polar residues" evidence="8">
    <location>
        <begin position="1423"/>
        <end position="1473"/>
    </location>
</feature>
<dbReference type="GO" id="GO:0003677">
    <property type="term" value="F:DNA binding"/>
    <property type="evidence" value="ECO:0007669"/>
    <property type="project" value="InterPro"/>
</dbReference>
<evidence type="ECO:0000313" key="10">
    <source>
        <dbReference type="EMBL" id="KAJ6807090.1"/>
    </source>
</evidence>
<keyword evidence="5 7" id="KW-0804">Transcription</keyword>
<feature type="compositionally biased region" description="Polar residues" evidence="8">
    <location>
        <begin position="1606"/>
        <end position="1617"/>
    </location>
</feature>
<evidence type="ECO:0000256" key="2">
    <source>
        <dbReference type="ARBA" id="ARBA00022679"/>
    </source>
</evidence>
<dbReference type="InterPro" id="IPR007081">
    <property type="entry name" value="RNA_pol_Rpb1_5"/>
</dbReference>
<dbReference type="GO" id="GO:0003899">
    <property type="term" value="F:DNA-directed RNA polymerase activity"/>
    <property type="evidence" value="ECO:0007669"/>
    <property type="project" value="UniProtKB-EC"/>
</dbReference>
<comment type="similarity">
    <text evidence="7">Belongs to the RNA polymerase beta' chain family.</text>
</comment>
<organism evidence="10 11">
    <name type="scientific">Iris pallida</name>
    <name type="common">Sweet iris</name>
    <dbReference type="NCBI Taxonomy" id="29817"/>
    <lineage>
        <taxon>Eukaryota</taxon>
        <taxon>Viridiplantae</taxon>
        <taxon>Streptophyta</taxon>
        <taxon>Embryophyta</taxon>
        <taxon>Tracheophyta</taxon>
        <taxon>Spermatophyta</taxon>
        <taxon>Magnoliopsida</taxon>
        <taxon>Liliopsida</taxon>
        <taxon>Asparagales</taxon>
        <taxon>Iridaceae</taxon>
        <taxon>Iridoideae</taxon>
        <taxon>Irideae</taxon>
        <taxon>Iris</taxon>
    </lineage>
</organism>
<feature type="region of interest" description="Disordered" evidence="8">
    <location>
        <begin position="1858"/>
        <end position="1890"/>
    </location>
</feature>
<feature type="compositionally biased region" description="Polar residues" evidence="8">
    <location>
        <begin position="1486"/>
        <end position="1497"/>
    </location>
</feature>
<evidence type="ECO:0000313" key="11">
    <source>
        <dbReference type="Proteomes" id="UP001140949"/>
    </source>
</evidence>
<feature type="compositionally biased region" description="Polar residues" evidence="8">
    <location>
        <begin position="1280"/>
        <end position="1291"/>
    </location>
</feature>
<keyword evidence="1 7" id="KW-0240">DNA-directed RNA polymerase</keyword>
<feature type="compositionally biased region" description="Acidic residues" evidence="8">
    <location>
        <begin position="1269"/>
        <end position="1279"/>
    </location>
</feature>
<dbReference type="Gene3D" id="3.10.450.40">
    <property type="match status" value="1"/>
</dbReference>
<evidence type="ECO:0000256" key="6">
    <source>
        <dbReference type="ARBA" id="ARBA00048552"/>
    </source>
</evidence>
<evidence type="ECO:0000256" key="4">
    <source>
        <dbReference type="ARBA" id="ARBA00022833"/>
    </source>
</evidence>
<reference evidence="10" key="2">
    <citation type="submission" date="2023-04" db="EMBL/GenBank/DDBJ databases">
        <authorList>
            <person name="Bruccoleri R.E."/>
            <person name="Oakeley E.J."/>
            <person name="Faust A.-M."/>
            <person name="Dessus-Babus S."/>
            <person name="Altorfer M."/>
            <person name="Burckhardt D."/>
            <person name="Oertli M."/>
            <person name="Naumann U."/>
            <person name="Petersen F."/>
            <person name="Wong J."/>
        </authorList>
    </citation>
    <scope>NUCLEOTIDE SEQUENCE</scope>
    <source>
        <strain evidence="10">GSM-AAB239-AS_SAM_17_03QT</strain>
        <tissue evidence="10">Leaf</tissue>
    </source>
</reference>
<keyword evidence="11" id="KW-1185">Reference proteome</keyword>
<dbReference type="Gene3D" id="2.40.40.20">
    <property type="match status" value="1"/>
</dbReference>
<feature type="region of interest" description="Disordered" evidence="8">
    <location>
        <begin position="1269"/>
        <end position="1347"/>
    </location>
</feature>
<comment type="function">
    <text evidence="7">DNA-dependent RNA polymerase catalyzes the transcription of DNA into RNA using the four ribonucleoside triphosphates as substrates.</text>
</comment>
<dbReference type="InterPro" id="IPR007080">
    <property type="entry name" value="RNA_pol_Rpb1_1"/>
</dbReference>
<comment type="caution">
    <text evidence="10">The sequence shown here is derived from an EMBL/GenBank/DDBJ whole genome shotgun (WGS) entry which is preliminary data.</text>
</comment>
<feature type="compositionally biased region" description="Polar residues" evidence="8">
    <location>
        <begin position="1667"/>
        <end position="1688"/>
    </location>
</feature>
<keyword evidence="4" id="KW-0862">Zinc</keyword>
<evidence type="ECO:0000256" key="5">
    <source>
        <dbReference type="ARBA" id="ARBA00023163"/>
    </source>
</evidence>
<proteinExistence type="inferred from homology"/>
<evidence type="ECO:0000256" key="3">
    <source>
        <dbReference type="ARBA" id="ARBA00022695"/>
    </source>
</evidence>
<dbReference type="GO" id="GO:0006351">
    <property type="term" value="P:DNA-templated transcription"/>
    <property type="evidence" value="ECO:0007669"/>
    <property type="project" value="InterPro"/>
</dbReference>
<feature type="region of interest" description="Disordered" evidence="8">
    <location>
        <begin position="1573"/>
        <end position="1741"/>
    </location>
</feature>
<dbReference type="Pfam" id="PF04997">
    <property type="entry name" value="RNA_pol_Rpb1_1"/>
    <property type="match status" value="1"/>
</dbReference>
<feature type="compositionally biased region" description="Polar residues" evidence="8">
    <location>
        <begin position="1573"/>
        <end position="1596"/>
    </location>
</feature>
<dbReference type="InterPro" id="IPR000722">
    <property type="entry name" value="RNA_pol_asu"/>
</dbReference>
<dbReference type="FunFam" id="4.10.860.120:FF:000008">
    <property type="entry name" value="DNA-directed RNA polymerase subunit"/>
    <property type="match status" value="1"/>
</dbReference>
<dbReference type="Gene3D" id="1.10.274.100">
    <property type="entry name" value="RNA polymerase Rpb1, domain 3"/>
    <property type="match status" value="1"/>
</dbReference>
<dbReference type="InterPro" id="IPR044893">
    <property type="entry name" value="RNA_pol_Rpb1_clamp_domain"/>
</dbReference>
<evidence type="ECO:0000259" key="9">
    <source>
        <dbReference type="SMART" id="SM00663"/>
    </source>
</evidence>
<evidence type="ECO:0000256" key="1">
    <source>
        <dbReference type="ARBA" id="ARBA00022478"/>
    </source>
</evidence>
<dbReference type="Pfam" id="PF04998">
    <property type="entry name" value="RNA_pol_Rpb1_5"/>
    <property type="match status" value="1"/>
</dbReference>
<dbReference type="SUPFAM" id="SSF64484">
    <property type="entry name" value="beta and beta-prime subunits of DNA dependent RNA-polymerase"/>
    <property type="match status" value="1"/>
</dbReference>
<accession>A0AAX6ESN0</accession>
<dbReference type="PANTHER" id="PTHR19376:SF51">
    <property type="entry name" value="DNA-DIRECTED RNA POLYMERASE V SUBUNIT 1"/>
    <property type="match status" value="1"/>
</dbReference>
<sequence>MEENPLSLVSDGVVRAIKFSISTSEEICKYSINDCPISHPSQLTNPFLGLPLESGKCEACGTAEIGQCEGHFGYIQLPIPVYHPLHISELKRILTFLCLKCMRMKKGKVKGKAGQEKVSTTQCPYCRDLPQISIKDVKKSDGTCCLELSVPSRTRMRDGFWSFLDKFGFRYGDSSCRPLLPIEVLNILKEIPPETEKKLSAKGYIPQKGYILQYLPVPPNCLLVPEISDGKSIMSSDISISLLRRVLNKIELIKKSRSGSPNFESHEVESSDLQLAIAEYMDLRGTSKTPHATRKFAVANESAENSSKQWLEKMRTLFIRKGSGFSSRSVITGDAYIGVHQIGLPSEIAKRVTFEERVTEYNIQHLQKMVDDGLCVTYKDGRSTYAIAVGSRGHANLKVGQIINRSIMDGDIVFINRPPSTHKHSLQAFSVFVHGDHTVKINPLVCAPLGADFDGDCIHIFYPQSLAAKAEVVELFSVEQQLLSSHSGQLNFEVANDSLLSLKLMTKESFFRRARAQQLGMLVSAVFPPPAVFKSASSGPLWTIHQILQSALPPSVDFLGERHVISRSEILKFDFSRDMLQTSLTEIITSVLFTKGSKEALCFFNTLQPLLMEILFLDGFSISLKDFEVPKGRIEEVKKGLQEISSLLGPLRSAYNEFMEFQFDNHLKSLKVPFTSYIVQGSSLGYLTDSKSESAISKVLQQVGFLGPQLFDKGKLYSRSLVQNVYSHFVGKYSVVADPPCEAYGLVKNSFFNGLNPYEDLVHSISTREIILRSSRGLTEPGTLFKNLMAILRDVVVCYDRTVRNACSNSLIQFQYELDNEADSLSMSPAGEPVGVLAATAISTPAYKAVLDSSNSTNSAWNLMKEILLCKAGYRNDVMDRRVILYLNDCCCGKKFCKENAALAVSNCLRKVTLKECASYFTIEYQKNITISNSSEISSGLVGHVHLDISLLQRCNQSADEILQKCQEVVTGYKRKKKGNLSHIFRRLVLSASECCTFQQSQLPCLQFSYCDGSAGESLEQTMHVMTNTICPILLDTIVKGDPRIHAVNIVWVGPDVTTWVKNPSRSLKGELALEVSVEKVAARRSGDAWSTVLDACLPVMHLLNTTRSIPSGIQQIEEFLGISCAFDQSIRRLSKCLKKGVMREHLILVGSSMTCTGKLIGFNTGGFKALFRSLKVQVPFTEATLYTPMKCFQRAAEKLHSDSLGSVVSSCSWGKHVAVGTGTNFEVLWGQKHQMASNEDIGKDVYDLLAWVREPTERDYAGACLGDDVDGIFEDNENPDNSPERNTGSEPTFEGLEPDCNGSSWEKASTVNVQSDSWQGWGDKDQPTSSWGKTAQPATDTSSWEKVSPAVVESVNDQGWGQSNRTNWEKATTEVIKSDNVELQKGQPASGWETAQRATKNLNMSSWEKVSSAVVKPGNDQEWGQSKRTSWENATPELANSGNVDMQNGQSASSWGTDQRATKNLNMSSWEKVSSAVVKPGNDQEWGQSNRTSWENATPELAKSANVDMQKGQPASSWGTAQPANNSNMSSWEKVSSGAVNSGNGKEWGQSNRPTWEKATLVVSVSENVDVQKGQPVSSWETAQPAKNLNMSSWEKVSPAVVKSGNDQEWGQSNRTSWEKSTPEVKSDNAEAQKHSVWTANKPEAKTMGWDDCNSGRSEKDESKGWTAQNAEEPATGSSGWNSQGWTSKKPEVDSPSEGKQGWKLGGGWGVKNSSDRRNQQNSSRPTGRPEDHKGWRRAEPFTSEEEKILVIVEPVMSSVRKILRESSDGARLSSEDHKFIIENVFHYHPDKQRKVSGELDYITVDKHADHKETRCFYVVSSDGSRADFSYFKCMESFVDGNFPEHAESFKRKFFRRRRAEPSNAEPSSAGPSNAEPSSAEPLNGDGQQ</sequence>
<feature type="compositionally biased region" description="Polar residues" evidence="8">
    <location>
        <begin position="1302"/>
        <end position="1319"/>
    </location>
</feature>
<feature type="compositionally biased region" description="Basic and acidic residues" evidence="8">
    <location>
        <begin position="1618"/>
        <end position="1635"/>
    </location>
</feature>
<keyword evidence="2 7" id="KW-0808">Transferase</keyword>
<dbReference type="Gene3D" id="4.10.860.120">
    <property type="entry name" value="RNA polymerase II, clamp domain"/>
    <property type="match status" value="1"/>
</dbReference>
<protein>
    <recommendedName>
        <fullName evidence="7">DNA-directed RNA polymerase subunit</fullName>
        <ecNumber evidence="7">2.7.7.6</ecNumber>
    </recommendedName>
</protein>
<feature type="compositionally biased region" description="Basic and acidic residues" evidence="8">
    <location>
        <begin position="1729"/>
        <end position="1741"/>
    </location>
</feature>
<keyword evidence="3 7" id="KW-0548">Nucleotidyltransferase</keyword>
<feature type="compositionally biased region" description="Polar residues" evidence="8">
    <location>
        <begin position="1328"/>
        <end position="1346"/>
    </location>
</feature>
<dbReference type="Pfam" id="PF00623">
    <property type="entry name" value="RNA_pol_Rpb1_2"/>
    <property type="match status" value="1"/>
</dbReference>
<dbReference type="Pfam" id="PF04983">
    <property type="entry name" value="RNA_pol_Rpb1_3"/>
    <property type="match status" value="1"/>
</dbReference>
<dbReference type="InterPro" id="IPR006592">
    <property type="entry name" value="RNA_pol_N"/>
</dbReference>
<dbReference type="GO" id="GO:0000428">
    <property type="term" value="C:DNA-directed RNA polymerase complex"/>
    <property type="evidence" value="ECO:0007669"/>
    <property type="project" value="UniProtKB-KW"/>
</dbReference>
<dbReference type="PANTHER" id="PTHR19376">
    <property type="entry name" value="DNA-DIRECTED RNA POLYMERASE"/>
    <property type="match status" value="1"/>
</dbReference>
<dbReference type="EC" id="2.7.7.6" evidence="7"/>
<evidence type="ECO:0000256" key="7">
    <source>
        <dbReference type="RuleBase" id="RU004279"/>
    </source>
</evidence>
<feature type="compositionally biased region" description="Polar residues" evidence="8">
    <location>
        <begin position="1514"/>
        <end position="1555"/>
    </location>
</feature>
<name>A0AAX6ESN0_IRIPA</name>
<comment type="catalytic activity">
    <reaction evidence="6 7">
        <text>RNA(n) + a ribonucleoside 5'-triphosphate = RNA(n+1) + diphosphate</text>
        <dbReference type="Rhea" id="RHEA:21248"/>
        <dbReference type="Rhea" id="RHEA-COMP:14527"/>
        <dbReference type="Rhea" id="RHEA-COMP:17342"/>
        <dbReference type="ChEBI" id="CHEBI:33019"/>
        <dbReference type="ChEBI" id="CHEBI:61557"/>
        <dbReference type="ChEBI" id="CHEBI:140395"/>
        <dbReference type="EC" id="2.7.7.6"/>
    </reaction>
</comment>
<reference evidence="10" key="1">
    <citation type="journal article" date="2023" name="GigaByte">
        <title>Genome assembly of the bearded iris, Iris pallida Lam.</title>
        <authorList>
            <person name="Bruccoleri R.E."/>
            <person name="Oakeley E.J."/>
            <person name="Faust A.M.E."/>
            <person name="Altorfer M."/>
            <person name="Dessus-Babus S."/>
            <person name="Burckhardt D."/>
            <person name="Oertli M."/>
            <person name="Naumann U."/>
            <person name="Petersen F."/>
            <person name="Wong J."/>
        </authorList>
    </citation>
    <scope>NUCLEOTIDE SEQUENCE</scope>
    <source>
        <strain evidence="10">GSM-AAB239-AS_SAM_17_03QT</strain>
    </source>
</reference>
<dbReference type="Gene3D" id="3.30.1490.180">
    <property type="entry name" value="RNA polymerase ii"/>
    <property type="match status" value="1"/>
</dbReference>
<dbReference type="InterPro" id="IPR045867">
    <property type="entry name" value="DNA-dir_RpoC_beta_prime"/>
</dbReference>
<dbReference type="InterPro" id="IPR042102">
    <property type="entry name" value="RNA_pol_Rpb1_3_sf"/>
</dbReference>
<dbReference type="InterPro" id="IPR007066">
    <property type="entry name" value="RNA_pol_Rpb1_3"/>
</dbReference>